<keyword evidence="1" id="KW-0472">Membrane</keyword>
<keyword evidence="1" id="KW-0812">Transmembrane</keyword>
<feature type="transmembrane region" description="Helical" evidence="1">
    <location>
        <begin position="13"/>
        <end position="38"/>
    </location>
</feature>
<dbReference type="EMBL" id="CAKOAT010109599">
    <property type="protein sequence ID" value="CAH8328909.1"/>
    <property type="molecule type" value="Genomic_DNA"/>
</dbReference>
<dbReference type="AlphaFoldDB" id="A0ABC8JN61"/>
<accession>A0ABC8JN61</accession>
<keyword evidence="3" id="KW-1185">Reference proteome</keyword>
<evidence type="ECO:0000313" key="2">
    <source>
        <dbReference type="EMBL" id="CAH8328909.1"/>
    </source>
</evidence>
<name>A0ABC8JN61_ERUVS</name>
<evidence type="ECO:0000313" key="3">
    <source>
        <dbReference type="Proteomes" id="UP001642260"/>
    </source>
</evidence>
<organism evidence="2 3">
    <name type="scientific">Eruca vesicaria subsp. sativa</name>
    <name type="common">Garden rocket</name>
    <name type="synonym">Eruca sativa</name>
    <dbReference type="NCBI Taxonomy" id="29727"/>
    <lineage>
        <taxon>Eukaryota</taxon>
        <taxon>Viridiplantae</taxon>
        <taxon>Streptophyta</taxon>
        <taxon>Embryophyta</taxon>
        <taxon>Tracheophyta</taxon>
        <taxon>Spermatophyta</taxon>
        <taxon>Magnoliopsida</taxon>
        <taxon>eudicotyledons</taxon>
        <taxon>Gunneridae</taxon>
        <taxon>Pentapetalae</taxon>
        <taxon>rosids</taxon>
        <taxon>malvids</taxon>
        <taxon>Brassicales</taxon>
        <taxon>Brassicaceae</taxon>
        <taxon>Brassiceae</taxon>
        <taxon>Eruca</taxon>
    </lineage>
</organism>
<proteinExistence type="predicted"/>
<feature type="transmembrane region" description="Helical" evidence="1">
    <location>
        <begin position="186"/>
        <end position="207"/>
    </location>
</feature>
<sequence length="208" mass="23573">MSLRMGVMLSRCLVSMCFIRAVCCLGLSCITLVLFVGLSCLRMMLIMRVEEGVRGKAVGRRVGMVGRGLRGGLVFSFLGRWVGDRRVQGLEGLEVVVVVEEEEEVLILRPGRKIWIEYGDSRCLEIGLGEGCAQVLTKQKAVSLGKSDINVLQYFVHLQKEKNYFPCRCFLGLYNECEFSKIKSRYFIYVSVFFYIYVSVSVILLIYS</sequence>
<evidence type="ECO:0000256" key="1">
    <source>
        <dbReference type="SAM" id="Phobius"/>
    </source>
</evidence>
<comment type="caution">
    <text evidence="2">The sequence shown here is derived from an EMBL/GenBank/DDBJ whole genome shotgun (WGS) entry which is preliminary data.</text>
</comment>
<protein>
    <submittedName>
        <fullName evidence="2">Uncharacterized protein</fullName>
    </submittedName>
</protein>
<keyword evidence="1" id="KW-1133">Transmembrane helix</keyword>
<gene>
    <name evidence="2" type="ORF">ERUC_LOCUS11483</name>
</gene>
<reference evidence="2 3" key="1">
    <citation type="submission" date="2022-03" db="EMBL/GenBank/DDBJ databases">
        <authorList>
            <person name="Macdonald S."/>
            <person name="Ahmed S."/>
            <person name="Newling K."/>
        </authorList>
    </citation>
    <scope>NUCLEOTIDE SEQUENCE [LARGE SCALE GENOMIC DNA]</scope>
</reference>
<dbReference type="Proteomes" id="UP001642260">
    <property type="component" value="Unassembled WGS sequence"/>
</dbReference>